<name>A0A2K3QCD4_9HYPO</name>
<comment type="caution">
    <text evidence="3">The sequence shown here is derived from an EMBL/GenBank/DDBJ whole genome shotgun (WGS) entry which is preliminary data.</text>
</comment>
<dbReference type="InterPro" id="IPR036514">
    <property type="entry name" value="SGNH_hydro_sf"/>
</dbReference>
<dbReference type="InterPro" id="IPR001087">
    <property type="entry name" value="GDSL"/>
</dbReference>
<protein>
    <submittedName>
        <fullName evidence="3">Thermolabile hemolysin</fullName>
    </submittedName>
</protein>
<dbReference type="EMBL" id="NRSZ01000791">
    <property type="protein sequence ID" value="PNY25202.1"/>
    <property type="molecule type" value="Genomic_DNA"/>
</dbReference>
<reference evidence="3 4" key="1">
    <citation type="submission" date="2017-08" db="EMBL/GenBank/DDBJ databases">
        <title>Harnessing the power of phylogenomics to disentangle the directionality and signatures of interkingdom host jumping in the parasitic fungal genus Tolypocladium.</title>
        <authorList>
            <person name="Quandt C.A."/>
            <person name="Patterson W."/>
            <person name="Spatafora J.W."/>
        </authorList>
    </citation>
    <scope>NUCLEOTIDE SEQUENCE [LARGE SCALE GENOMIC DNA]</scope>
    <source>
        <strain evidence="3 4">CBS 113982</strain>
    </source>
</reference>
<feature type="signal peptide" evidence="2">
    <location>
        <begin position="1"/>
        <end position="17"/>
    </location>
</feature>
<evidence type="ECO:0000256" key="2">
    <source>
        <dbReference type="SAM" id="SignalP"/>
    </source>
</evidence>
<keyword evidence="4" id="KW-1185">Reference proteome</keyword>
<evidence type="ECO:0000256" key="1">
    <source>
        <dbReference type="ARBA" id="ARBA00022801"/>
    </source>
</evidence>
<gene>
    <name evidence="3" type="ORF">TCAP_04851</name>
</gene>
<feature type="chain" id="PRO_5014459339" evidence="2">
    <location>
        <begin position="18"/>
        <end position="342"/>
    </location>
</feature>
<dbReference type="Pfam" id="PF00657">
    <property type="entry name" value="Lipase_GDSL"/>
    <property type="match status" value="1"/>
</dbReference>
<dbReference type="GO" id="GO:0016788">
    <property type="term" value="F:hydrolase activity, acting on ester bonds"/>
    <property type="evidence" value="ECO:0007669"/>
    <property type="project" value="InterPro"/>
</dbReference>
<dbReference type="Gene3D" id="3.40.50.1110">
    <property type="entry name" value="SGNH hydrolase"/>
    <property type="match status" value="1"/>
</dbReference>
<dbReference type="PANTHER" id="PTHR45648:SF22">
    <property type="entry name" value="GDSL LIPASE_ACYLHYDROLASE FAMILY PROTEIN (AFU_ORTHOLOGUE AFUA_4G14700)"/>
    <property type="match status" value="1"/>
</dbReference>
<organism evidence="3 4">
    <name type="scientific">Tolypocladium capitatum</name>
    <dbReference type="NCBI Taxonomy" id="45235"/>
    <lineage>
        <taxon>Eukaryota</taxon>
        <taxon>Fungi</taxon>
        <taxon>Dikarya</taxon>
        <taxon>Ascomycota</taxon>
        <taxon>Pezizomycotina</taxon>
        <taxon>Sordariomycetes</taxon>
        <taxon>Hypocreomycetidae</taxon>
        <taxon>Hypocreales</taxon>
        <taxon>Ophiocordycipitaceae</taxon>
        <taxon>Tolypocladium</taxon>
    </lineage>
</organism>
<dbReference type="Proteomes" id="UP000236621">
    <property type="component" value="Unassembled WGS sequence"/>
</dbReference>
<dbReference type="OrthoDB" id="1600564at2759"/>
<dbReference type="AlphaFoldDB" id="A0A2K3QCD4"/>
<dbReference type="PANTHER" id="PTHR45648">
    <property type="entry name" value="GDSL LIPASE/ACYLHYDROLASE FAMILY PROTEIN (AFU_ORTHOLOGUE AFUA_4G14700)"/>
    <property type="match status" value="1"/>
</dbReference>
<dbReference type="InterPro" id="IPR051058">
    <property type="entry name" value="GDSL_Est/Lipase"/>
</dbReference>
<proteinExistence type="predicted"/>
<accession>A0A2K3QCD4</accession>
<dbReference type="SUPFAM" id="SSF52266">
    <property type="entry name" value="SGNH hydrolase"/>
    <property type="match status" value="1"/>
</dbReference>
<dbReference type="CDD" id="cd01846">
    <property type="entry name" value="fatty_acyltransferase_like"/>
    <property type="match status" value="1"/>
</dbReference>
<evidence type="ECO:0000313" key="3">
    <source>
        <dbReference type="EMBL" id="PNY25202.1"/>
    </source>
</evidence>
<keyword evidence="1" id="KW-0378">Hydrolase</keyword>
<sequence length="342" mass="37720">MLSIIAVGAVMVAQGAAQVAKMQNLVTFGDSYTDEGRFDYFSNHGKPPPTGAMLPADNDTYSGGFAWGRLVANTVGAAYYDYAVGGAMCSNTVVNRTYPFTTNGLFPSVMEYEIPTFQTDLETASLYPNRQPNNTVYALWIGTNDLGIDGLLGDMQSPGQTITSFVNCVWSFFDQIYNTGGRQFVLLNELPLQFAPMYAAPATGGFNDRYWRDPAAYDLSEFQNKMIEYTTSVNTLFYYGAAFNLRVQSRWPGATFSIFDVHSMLMDVLANPGAYLDAPANVTVPYRACVHNQPCVVSPNPLTSFLWFDELHPSARMEEVIAKNFIDVVNGNSQYGTTYSSM</sequence>
<evidence type="ECO:0000313" key="4">
    <source>
        <dbReference type="Proteomes" id="UP000236621"/>
    </source>
</evidence>
<keyword evidence="2" id="KW-0732">Signal</keyword>
<dbReference type="STRING" id="45235.A0A2K3QCD4"/>